<dbReference type="OrthoDB" id="8421706at2"/>
<reference evidence="1 2" key="1">
    <citation type="submission" date="2018-05" db="EMBL/GenBank/DDBJ databases">
        <title>Micromonospora atacamensis sp. nov., a novel actinobacteria isolated from high altitude Atacama Desert soil.</title>
        <authorList>
            <person name="Carro L."/>
            <person name="Golinska P."/>
            <person name="Klenk H.-P."/>
            <person name="Goodfellow M."/>
        </authorList>
    </citation>
    <scope>NUCLEOTIDE SEQUENCE [LARGE SCALE GENOMIC DNA]</scope>
    <source>
        <strain evidence="1 2">5R2A7</strain>
    </source>
</reference>
<keyword evidence="2" id="KW-1185">Reference proteome</keyword>
<proteinExistence type="predicted"/>
<sequence length="112" mass="12244">MGMTSDDQAWVPEACTLPTVERPLRLAEFDDLFATALRDQQRLSPTALRWRLDKTAETTARELTGRESSCCSFLSFAFTEDGDGLRLDVQVPAAHVEVLDALAQRAAAGMAA</sequence>
<gene>
    <name evidence="1" type="ORF">DKT68_13695</name>
</gene>
<comment type="caution">
    <text evidence="1">The sequence shown here is derived from an EMBL/GenBank/DDBJ whole genome shotgun (WGS) entry which is preliminary data.</text>
</comment>
<protein>
    <recommendedName>
        <fullName evidence="3">Arsenate reductase</fullName>
    </recommendedName>
</protein>
<evidence type="ECO:0008006" key="3">
    <source>
        <dbReference type="Google" id="ProtNLM"/>
    </source>
</evidence>
<evidence type="ECO:0000313" key="1">
    <source>
        <dbReference type="EMBL" id="PWR09026.1"/>
    </source>
</evidence>
<accession>A0A317D5W2</accession>
<organism evidence="1 2">
    <name type="scientific">Micromonospora acroterricola</name>
    <dbReference type="NCBI Taxonomy" id="2202421"/>
    <lineage>
        <taxon>Bacteria</taxon>
        <taxon>Bacillati</taxon>
        <taxon>Actinomycetota</taxon>
        <taxon>Actinomycetes</taxon>
        <taxon>Micromonosporales</taxon>
        <taxon>Micromonosporaceae</taxon>
        <taxon>Micromonospora</taxon>
    </lineage>
</organism>
<dbReference type="Proteomes" id="UP000245410">
    <property type="component" value="Unassembled WGS sequence"/>
</dbReference>
<evidence type="ECO:0000313" key="2">
    <source>
        <dbReference type="Proteomes" id="UP000245410"/>
    </source>
</evidence>
<dbReference type="AlphaFoldDB" id="A0A317D5W2"/>
<name>A0A317D5W2_9ACTN</name>
<dbReference type="EMBL" id="QGKR01000186">
    <property type="protein sequence ID" value="PWR09026.1"/>
    <property type="molecule type" value="Genomic_DNA"/>
</dbReference>